<organism evidence="7 8">
    <name type="scientific">Ranitomeya imitator</name>
    <name type="common">mimic poison frog</name>
    <dbReference type="NCBI Taxonomy" id="111125"/>
    <lineage>
        <taxon>Eukaryota</taxon>
        <taxon>Metazoa</taxon>
        <taxon>Chordata</taxon>
        <taxon>Craniata</taxon>
        <taxon>Vertebrata</taxon>
        <taxon>Euteleostomi</taxon>
        <taxon>Amphibia</taxon>
        <taxon>Batrachia</taxon>
        <taxon>Anura</taxon>
        <taxon>Neobatrachia</taxon>
        <taxon>Hyloidea</taxon>
        <taxon>Dendrobatidae</taxon>
        <taxon>Dendrobatinae</taxon>
        <taxon>Ranitomeya</taxon>
    </lineage>
</organism>
<evidence type="ECO:0000256" key="1">
    <source>
        <dbReference type="ARBA" id="ARBA00004141"/>
    </source>
</evidence>
<protein>
    <submittedName>
        <fullName evidence="7">Uncharacterized protein</fullName>
    </submittedName>
</protein>
<comment type="subcellular location">
    <subcellularLocation>
        <location evidence="1">Membrane</location>
        <topology evidence="1">Multi-pass membrane protein</topology>
    </subcellularLocation>
</comment>
<keyword evidence="4 6" id="KW-1133">Transmembrane helix</keyword>
<sequence>MFTLVTRGPRDRWSLESCLCDSSPATKQRRCSDRHRCRYRCGVAECEVSDVSNTNTDRGRDDITTRRLLSGDVRELGAAEEPGGTKLAILIFVLLAGSSGTQRERLRTVSRFLIKDPKMSLLLFGITALHIIILIILFVATLDSSWWVLSQDETLNLWHDCIYNNSSESWMCTSVSTNGDPSHTRYPIKCTSQNVSTKSGQWFHAVQALVVLSVLFSSFSFMLFMCQLYTMDKGGLFYATGVFQILATDCPLPNCGQPAMNQHELGRQTLSTDQPQSGAAESAAGVVGDCSEPVPDRTGRSGCIFGSRDLCDHVTEFHKDKGEGGSFGHCFVLAWVAFPQHVEWHHVHPPKKTGVTKRDTFLTTYVEI</sequence>
<evidence type="ECO:0000256" key="2">
    <source>
        <dbReference type="ARBA" id="ARBA00006864"/>
    </source>
</evidence>
<dbReference type="EMBL" id="CAUEEQ010046416">
    <property type="protein sequence ID" value="CAJ0958879.1"/>
    <property type="molecule type" value="Genomic_DNA"/>
</dbReference>
<dbReference type="PANTHER" id="PTHR10671">
    <property type="entry name" value="EPITHELIAL MEMBRANE PROTEIN-RELATED"/>
    <property type="match status" value="1"/>
</dbReference>
<reference evidence="7" key="1">
    <citation type="submission" date="2023-07" db="EMBL/GenBank/DDBJ databases">
        <authorList>
            <person name="Stuckert A."/>
        </authorList>
    </citation>
    <scope>NUCLEOTIDE SEQUENCE</scope>
</reference>
<evidence type="ECO:0000256" key="3">
    <source>
        <dbReference type="ARBA" id="ARBA00022692"/>
    </source>
</evidence>
<dbReference type="InterPro" id="IPR004031">
    <property type="entry name" value="PMP22/EMP/MP20/Claudin"/>
</dbReference>
<proteinExistence type="inferred from homology"/>
<evidence type="ECO:0000256" key="5">
    <source>
        <dbReference type="ARBA" id="ARBA00023136"/>
    </source>
</evidence>
<evidence type="ECO:0000256" key="6">
    <source>
        <dbReference type="SAM" id="Phobius"/>
    </source>
</evidence>
<dbReference type="Gene3D" id="1.20.140.150">
    <property type="match status" value="1"/>
</dbReference>
<dbReference type="PANTHER" id="PTHR10671:SF8">
    <property type="entry name" value="EPITHELIAL MEMBRANE PROTEIN 3"/>
    <property type="match status" value="1"/>
</dbReference>
<dbReference type="PROSITE" id="PS01221">
    <property type="entry name" value="PMP22_1"/>
    <property type="match status" value="1"/>
</dbReference>
<comment type="similarity">
    <text evidence="2">Belongs to the PMP-22/EMP/MP20 family.</text>
</comment>
<evidence type="ECO:0000313" key="8">
    <source>
        <dbReference type="Proteomes" id="UP001176940"/>
    </source>
</evidence>
<feature type="transmembrane region" description="Helical" evidence="6">
    <location>
        <begin position="202"/>
        <end position="224"/>
    </location>
</feature>
<evidence type="ECO:0000256" key="4">
    <source>
        <dbReference type="ARBA" id="ARBA00022989"/>
    </source>
</evidence>
<evidence type="ECO:0000313" key="7">
    <source>
        <dbReference type="EMBL" id="CAJ0958879.1"/>
    </source>
</evidence>
<dbReference type="InterPro" id="IPR050579">
    <property type="entry name" value="PMP-22/EMP/MP20-like"/>
</dbReference>
<dbReference type="InterPro" id="IPR004032">
    <property type="entry name" value="PMP22_EMP_MP20"/>
</dbReference>
<keyword evidence="8" id="KW-1185">Reference proteome</keyword>
<dbReference type="Pfam" id="PF00822">
    <property type="entry name" value="PMP22_Claudin"/>
    <property type="match status" value="1"/>
</dbReference>
<keyword evidence="3 6" id="KW-0812">Transmembrane</keyword>
<comment type="caution">
    <text evidence="7">The sequence shown here is derived from an EMBL/GenBank/DDBJ whole genome shotgun (WGS) entry which is preliminary data.</text>
</comment>
<dbReference type="Proteomes" id="UP001176940">
    <property type="component" value="Unassembled WGS sequence"/>
</dbReference>
<keyword evidence="5 6" id="KW-0472">Membrane</keyword>
<gene>
    <name evidence="7" type="ORF">RIMI_LOCUS16545912</name>
</gene>
<feature type="transmembrane region" description="Helical" evidence="6">
    <location>
        <begin position="121"/>
        <end position="142"/>
    </location>
</feature>
<accession>A0ABN9M6L8</accession>
<name>A0ABN9M6L8_9NEOB</name>